<dbReference type="Gene3D" id="3.40.50.300">
    <property type="entry name" value="P-loop containing nucleotide triphosphate hydrolases"/>
    <property type="match status" value="2"/>
</dbReference>
<proteinExistence type="predicted"/>
<dbReference type="GO" id="GO:0006302">
    <property type="term" value="P:double-strand break repair"/>
    <property type="evidence" value="ECO:0007669"/>
    <property type="project" value="UniProtKB-ARBA"/>
</dbReference>
<dbReference type="SMART" id="SM00487">
    <property type="entry name" value="DEXDc"/>
    <property type="match status" value="1"/>
</dbReference>
<dbReference type="Pfam" id="PF20470">
    <property type="entry name" value="HTH_61"/>
    <property type="match status" value="1"/>
</dbReference>
<dbReference type="InterPro" id="IPR046931">
    <property type="entry name" value="HTH_61"/>
</dbReference>
<keyword evidence="5" id="KW-0347">Helicase</keyword>
<dbReference type="KEGG" id="bim:100747293"/>
<dbReference type="Pfam" id="PF21099">
    <property type="entry name" value="POLQ_helical"/>
    <property type="match status" value="1"/>
</dbReference>
<dbReference type="FunFam" id="3.40.50.300:FF:000813">
    <property type="entry name" value="helicase POLQ-like isoform X1"/>
    <property type="match status" value="1"/>
</dbReference>
<dbReference type="GO" id="GO:0003676">
    <property type="term" value="F:nucleic acid binding"/>
    <property type="evidence" value="ECO:0007669"/>
    <property type="project" value="InterPro"/>
</dbReference>
<dbReference type="Pfam" id="PF00270">
    <property type="entry name" value="DEAD"/>
    <property type="match status" value="1"/>
</dbReference>
<evidence type="ECO:0000256" key="1">
    <source>
        <dbReference type="ARBA" id="ARBA00004123"/>
    </source>
</evidence>
<keyword evidence="12" id="KW-1185">Reference proteome</keyword>
<dbReference type="PANTHER" id="PTHR47961">
    <property type="entry name" value="DNA POLYMERASE THETA, PUTATIVE (AFU_ORTHOLOGUE AFUA_1G05260)-RELATED"/>
    <property type="match status" value="1"/>
</dbReference>
<gene>
    <name evidence="13" type="primary">LOC100747293</name>
</gene>
<keyword evidence="3" id="KW-0227">DNA damage</keyword>
<comment type="subcellular location">
    <subcellularLocation>
        <location evidence="1">Nucleus</location>
    </subcellularLocation>
</comment>
<dbReference type="SUPFAM" id="SSF158702">
    <property type="entry name" value="Sec63 N-terminal domain-like"/>
    <property type="match status" value="1"/>
</dbReference>
<dbReference type="Proteomes" id="UP000515180">
    <property type="component" value="Unplaced"/>
</dbReference>
<evidence type="ECO:0000259" key="11">
    <source>
        <dbReference type="PROSITE" id="PS51194"/>
    </source>
</evidence>
<keyword evidence="4" id="KW-0378">Hydrolase</keyword>
<dbReference type="AlphaFoldDB" id="A0A6P3UXX0"/>
<dbReference type="Pfam" id="PF00271">
    <property type="entry name" value="Helicase_C"/>
    <property type="match status" value="1"/>
</dbReference>
<keyword evidence="7" id="KW-0234">DNA repair</keyword>
<name>A0A6P3UXX0_BOMIM</name>
<evidence type="ECO:0000256" key="7">
    <source>
        <dbReference type="ARBA" id="ARBA00023204"/>
    </source>
</evidence>
<evidence type="ECO:0000256" key="4">
    <source>
        <dbReference type="ARBA" id="ARBA00022801"/>
    </source>
</evidence>
<dbReference type="InterPro" id="IPR050474">
    <property type="entry name" value="Hel308_SKI2-like"/>
</dbReference>
<dbReference type="Gene3D" id="1.10.150.20">
    <property type="entry name" value="5' to 3' exonuclease, C-terminal subdomain"/>
    <property type="match status" value="1"/>
</dbReference>
<keyword evidence="2" id="KW-0547">Nucleotide-binding</keyword>
<dbReference type="InterPro" id="IPR001650">
    <property type="entry name" value="Helicase_C-like"/>
</dbReference>
<dbReference type="OrthoDB" id="2320933at2759"/>
<dbReference type="CDD" id="cd18026">
    <property type="entry name" value="DEXHc_POLQ-like"/>
    <property type="match status" value="1"/>
</dbReference>
<dbReference type="Pfam" id="PF14520">
    <property type="entry name" value="HHH_5"/>
    <property type="match status" value="1"/>
</dbReference>
<protein>
    <submittedName>
        <fullName evidence="13">Helicase POLQ-like</fullName>
    </submittedName>
</protein>
<evidence type="ECO:0000259" key="10">
    <source>
        <dbReference type="PROSITE" id="PS51192"/>
    </source>
</evidence>
<dbReference type="SMART" id="SM00490">
    <property type="entry name" value="HELICc"/>
    <property type="match status" value="1"/>
</dbReference>
<dbReference type="GO" id="GO:0043138">
    <property type="term" value="F:3'-5' DNA helicase activity"/>
    <property type="evidence" value="ECO:0007669"/>
    <property type="project" value="UniProtKB-EC"/>
</dbReference>
<dbReference type="GeneID" id="100747293"/>
<evidence type="ECO:0000256" key="5">
    <source>
        <dbReference type="ARBA" id="ARBA00022806"/>
    </source>
</evidence>
<evidence type="ECO:0000256" key="8">
    <source>
        <dbReference type="ARBA" id="ARBA00023242"/>
    </source>
</evidence>
<dbReference type="InterPro" id="IPR048960">
    <property type="entry name" value="POLQ-like_helical"/>
</dbReference>
<keyword evidence="8" id="KW-0539">Nucleus</keyword>
<evidence type="ECO:0000256" key="3">
    <source>
        <dbReference type="ARBA" id="ARBA00022763"/>
    </source>
</evidence>
<dbReference type="GO" id="GO:0005634">
    <property type="term" value="C:nucleus"/>
    <property type="evidence" value="ECO:0007669"/>
    <property type="project" value="UniProtKB-SubCell"/>
</dbReference>
<evidence type="ECO:0000256" key="2">
    <source>
        <dbReference type="ARBA" id="ARBA00022741"/>
    </source>
</evidence>
<reference evidence="13" key="1">
    <citation type="submission" date="2025-08" db="UniProtKB">
        <authorList>
            <consortium name="RefSeq"/>
        </authorList>
    </citation>
    <scope>IDENTIFICATION</scope>
</reference>
<dbReference type="PANTHER" id="PTHR47961:SF12">
    <property type="entry name" value="HELICASE POLQ-LIKE"/>
    <property type="match status" value="1"/>
</dbReference>
<dbReference type="RefSeq" id="XP_012243612.1">
    <property type="nucleotide sequence ID" value="XM_012388189.3"/>
</dbReference>
<dbReference type="PROSITE" id="PS51194">
    <property type="entry name" value="HELICASE_CTER"/>
    <property type="match status" value="1"/>
</dbReference>
<dbReference type="GO" id="GO:0016787">
    <property type="term" value="F:hydrolase activity"/>
    <property type="evidence" value="ECO:0007669"/>
    <property type="project" value="UniProtKB-KW"/>
</dbReference>
<accession>A0A6P3UXX0</accession>
<dbReference type="CTD" id="38905"/>
<dbReference type="InterPro" id="IPR011545">
    <property type="entry name" value="DEAD/DEAH_box_helicase_dom"/>
</dbReference>
<comment type="catalytic activity">
    <reaction evidence="9">
        <text>ATP + H2O = ADP + phosphate + H(+)</text>
        <dbReference type="Rhea" id="RHEA:13065"/>
        <dbReference type="ChEBI" id="CHEBI:15377"/>
        <dbReference type="ChEBI" id="CHEBI:15378"/>
        <dbReference type="ChEBI" id="CHEBI:30616"/>
        <dbReference type="ChEBI" id="CHEBI:43474"/>
        <dbReference type="ChEBI" id="CHEBI:456216"/>
        <dbReference type="EC" id="5.6.2.4"/>
    </reaction>
</comment>
<dbReference type="InterPro" id="IPR014001">
    <property type="entry name" value="Helicase_ATP-bd"/>
</dbReference>
<dbReference type="CDD" id="cd18795">
    <property type="entry name" value="SF2_C_Ski2"/>
    <property type="match status" value="1"/>
</dbReference>
<dbReference type="InterPro" id="IPR027417">
    <property type="entry name" value="P-loop_NTPase"/>
</dbReference>
<evidence type="ECO:0000313" key="12">
    <source>
        <dbReference type="Proteomes" id="UP000515180"/>
    </source>
</evidence>
<dbReference type="GO" id="GO:0005524">
    <property type="term" value="F:ATP binding"/>
    <property type="evidence" value="ECO:0007669"/>
    <property type="project" value="UniProtKB-KW"/>
</dbReference>
<evidence type="ECO:0000256" key="9">
    <source>
        <dbReference type="ARBA" id="ARBA00048988"/>
    </source>
</evidence>
<evidence type="ECO:0000256" key="6">
    <source>
        <dbReference type="ARBA" id="ARBA00022840"/>
    </source>
</evidence>
<sequence length="995" mass="113665">MDDTMLIDIEDHDESKMCATSPNIHEKTLNSFAHEWSSCDIFESNENDIKIQYVVNEEEEEKEKDLQTEIVKQNTSTFSQNETDTHWQDNTFLNAFTQLDSYDVKDNVLECFKQVTQNFENCLEETLSTEIIGSVHKPNNEQQNVKSLKRNSIDYSNAIPHKICHLNDKIIKQNTNIHHKSSINNDTFYGLPNKAKELFLRIRGISTLYQWQDDCLNLDAVKNRKNLIYALPTSGGKTLVAEILMLQELICNKRNAIFILPFVAIVQEKVQAMTPFALELDFLVEEYAASRGTFPPKKRRKKNSIYMCTIEKALGLINSLIEENRFNEIGIIVIDELHLLGESGGRGATLEVLLTKVLYISSNVHIVGMSATIGNLEEIATFLNADLYTANFRPVEIKEYVKCEENIWLLDLKTKDVLTDVKKINYRYSNDAAMIDPDRIGGLVMDVIPKNSCLIFCSSRKNCENVALLLSKLLFKSLEDYKRDEKQKLLNALESEEGLCPILHKTIKLGVAYHHSGLTSEERRLLEDAFRAETLSVICCTSTLATGVNLPARRVILRSPYVGNQFLNLSRYKQMTGRAGRAGMGDVGESILICKNNELERVTELLKSKMDDSLSTIHIDRDRGINNLILSAILLHIATTRCELHKIAEKTLLNIQQKRLNVNVKQIVDDALTEFLKASVMKIKEKETNFDIFKPNVSVVFPSQTISPNDTIIETKRKRILKLTNETVLELCSLGRAAMKGCIDMQCAYTLYQDLKKAQEHLILIDYLHLLYLVTPYNLISQIKPTGTIYYDVVTGLSETQMKTARLLGINEVNIGKIRDGLMPKNVEPRVIHRFYITLILYDLWCQHAVYDIAEKYEINRGIIQNLLTAVSSFAFSVIRFCQELDEFWAFKDLLNVFSKRLSYCCPLELEALMDLPLVKIGRARQLYNAGFKTMQCIAKAQPMDLQEKIPYLSKKTARQIIEAAKLRIVEKIEDLKEEREDILDGIHMNVLKGF</sequence>
<dbReference type="Gene3D" id="1.10.3380.20">
    <property type="match status" value="1"/>
</dbReference>
<evidence type="ECO:0000313" key="13">
    <source>
        <dbReference type="RefSeq" id="XP_012243612.1"/>
    </source>
</evidence>
<feature type="domain" description="Helicase ATP-binding" evidence="10">
    <location>
        <begin position="218"/>
        <end position="391"/>
    </location>
</feature>
<dbReference type="PROSITE" id="PS51192">
    <property type="entry name" value="HELICASE_ATP_BIND_1"/>
    <property type="match status" value="1"/>
</dbReference>
<organism evidence="12 13">
    <name type="scientific">Bombus impatiens</name>
    <name type="common">Bumblebee</name>
    <dbReference type="NCBI Taxonomy" id="132113"/>
    <lineage>
        <taxon>Eukaryota</taxon>
        <taxon>Metazoa</taxon>
        <taxon>Ecdysozoa</taxon>
        <taxon>Arthropoda</taxon>
        <taxon>Hexapoda</taxon>
        <taxon>Insecta</taxon>
        <taxon>Pterygota</taxon>
        <taxon>Neoptera</taxon>
        <taxon>Endopterygota</taxon>
        <taxon>Hymenoptera</taxon>
        <taxon>Apocrita</taxon>
        <taxon>Aculeata</taxon>
        <taxon>Apoidea</taxon>
        <taxon>Anthophila</taxon>
        <taxon>Apidae</taxon>
        <taxon>Bombus</taxon>
        <taxon>Pyrobombus</taxon>
    </lineage>
</organism>
<feature type="domain" description="Helicase C-terminal" evidence="11">
    <location>
        <begin position="439"/>
        <end position="625"/>
    </location>
</feature>
<dbReference type="SUPFAM" id="SSF52540">
    <property type="entry name" value="P-loop containing nucleoside triphosphate hydrolases"/>
    <property type="match status" value="1"/>
</dbReference>
<keyword evidence="6" id="KW-0067">ATP-binding</keyword>